<evidence type="ECO:0000256" key="2">
    <source>
        <dbReference type="ARBA" id="ARBA00008610"/>
    </source>
</evidence>
<evidence type="ECO:0000313" key="9">
    <source>
        <dbReference type="EMBL" id="CUS05222.2"/>
    </source>
</evidence>
<evidence type="ECO:0000256" key="3">
    <source>
        <dbReference type="ARBA" id="ARBA00022475"/>
    </source>
</evidence>
<dbReference type="KEGG" id="pbf:CFX0092_A3344"/>
<dbReference type="CDD" id="cd06354">
    <property type="entry name" value="PBP1_PrnA-like"/>
    <property type="match status" value="1"/>
</dbReference>
<dbReference type="Proteomes" id="UP000215027">
    <property type="component" value="Chromosome I"/>
</dbReference>
<evidence type="ECO:0000256" key="7">
    <source>
        <dbReference type="SAM" id="SignalP"/>
    </source>
</evidence>
<evidence type="ECO:0000313" key="10">
    <source>
        <dbReference type="Proteomes" id="UP000215027"/>
    </source>
</evidence>
<dbReference type="PANTHER" id="PTHR34296:SF2">
    <property type="entry name" value="ABC TRANSPORTER GUANOSINE-BINDING PROTEIN NUPN"/>
    <property type="match status" value="1"/>
</dbReference>
<dbReference type="GO" id="GO:0005886">
    <property type="term" value="C:plasma membrane"/>
    <property type="evidence" value="ECO:0007669"/>
    <property type="project" value="UniProtKB-SubCell"/>
</dbReference>
<dbReference type="PROSITE" id="PS51257">
    <property type="entry name" value="PROKAR_LIPOPROTEIN"/>
    <property type="match status" value="1"/>
</dbReference>
<evidence type="ECO:0000256" key="4">
    <source>
        <dbReference type="ARBA" id="ARBA00022729"/>
    </source>
</evidence>
<keyword evidence="4 7" id="KW-0732">Signal</keyword>
<gene>
    <name evidence="9" type="ORF">CFX0092_A3344</name>
</gene>
<dbReference type="PANTHER" id="PTHR34296">
    <property type="entry name" value="TRANSCRIPTIONAL ACTIVATOR PROTEIN MED"/>
    <property type="match status" value="1"/>
</dbReference>
<organism evidence="9 10">
    <name type="scientific">Candidatus Promineifilum breve</name>
    <dbReference type="NCBI Taxonomy" id="1806508"/>
    <lineage>
        <taxon>Bacteria</taxon>
        <taxon>Bacillati</taxon>
        <taxon>Chloroflexota</taxon>
        <taxon>Ardenticatenia</taxon>
        <taxon>Candidatus Promineifilales</taxon>
        <taxon>Candidatus Promineifilaceae</taxon>
        <taxon>Candidatus Promineifilum</taxon>
    </lineage>
</organism>
<evidence type="ECO:0000256" key="6">
    <source>
        <dbReference type="ARBA" id="ARBA00023288"/>
    </source>
</evidence>
<keyword evidence="3" id="KW-1003">Cell membrane</keyword>
<comment type="similarity">
    <text evidence="2">Belongs to the BMP lipoprotein family.</text>
</comment>
<sequence length="375" mass="38130">MKRNMLLITGLLLLALLAVACGGGGAATEPTAAAVEEVATEAPAEEVATEAPAEEEASGDCSAEDVLCIGLVTDVGEVDDKSFNQSAWEGAQQAAEALGAAEVNFIETAAATDYAANIALFADQGYDIIVTVGFAMGEATLAAAATYPDIDFIGVDQFGPETPVANVTGLVFNEDKAGFLAGVLAGSMSESGVIAAILGTDLVPAVRAFNIGYQNGAKSVNPDIEIIATYHPGGFETGFTSPEDGATFAQQAIDQGADVVFGAGGKTGNGALIETAAHEGLWCIGVDSDQWETVPEAHACLISSAMKLITPGVIDLATMSVNGEFPGGNYFGAVGLAPFHDHADAVPQEVKDLLDTTNTGLMDGSISTGWDAATD</sequence>
<evidence type="ECO:0000256" key="1">
    <source>
        <dbReference type="ARBA" id="ARBA00004193"/>
    </source>
</evidence>
<feature type="signal peptide" evidence="7">
    <location>
        <begin position="1"/>
        <end position="20"/>
    </location>
</feature>
<keyword evidence="6 9" id="KW-0449">Lipoprotein</keyword>
<keyword evidence="10" id="KW-1185">Reference proteome</keyword>
<evidence type="ECO:0000259" key="8">
    <source>
        <dbReference type="Pfam" id="PF02608"/>
    </source>
</evidence>
<dbReference type="InterPro" id="IPR003760">
    <property type="entry name" value="PnrA-like"/>
</dbReference>
<proteinExistence type="inferred from homology"/>
<evidence type="ECO:0000256" key="5">
    <source>
        <dbReference type="ARBA" id="ARBA00023136"/>
    </source>
</evidence>
<dbReference type="SUPFAM" id="SSF53822">
    <property type="entry name" value="Periplasmic binding protein-like I"/>
    <property type="match status" value="1"/>
</dbReference>
<dbReference type="OrthoDB" id="9784230at2"/>
<dbReference type="RefSeq" id="WP_095044462.1">
    <property type="nucleotide sequence ID" value="NZ_LN890655.1"/>
</dbReference>
<dbReference type="EMBL" id="LN890655">
    <property type="protein sequence ID" value="CUS05222.2"/>
    <property type="molecule type" value="Genomic_DNA"/>
</dbReference>
<keyword evidence="5" id="KW-0472">Membrane</keyword>
<dbReference type="Gene3D" id="3.40.50.2300">
    <property type="match status" value="2"/>
</dbReference>
<protein>
    <submittedName>
        <fullName evidence="9">ABC-type transport system, periplasmic component/surface lipoprotein</fullName>
    </submittedName>
</protein>
<dbReference type="InterPro" id="IPR050957">
    <property type="entry name" value="BMP_lipoprotein"/>
</dbReference>
<comment type="subcellular location">
    <subcellularLocation>
        <location evidence="1">Cell membrane</location>
        <topology evidence="1">Lipid-anchor</topology>
    </subcellularLocation>
</comment>
<dbReference type="Pfam" id="PF02608">
    <property type="entry name" value="Bmp"/>
    <property type="match status" value="1"/>
</dbReference>
<feature type="domain" description="ABC transporter substrate-binding protein PnrA-like" evidence="8">
    <location>
        <begin position="72"/>
        <end position="329"/>
    </location>
</feature>
<feature type="chain" id="PRO_5008240607" evidence="7">
    <location>
        <begin position="21"/>
        <end position="375"/>
    </location>
</feature>
<reference evidence="9" key="1">
    <citation type="submission" date="2016-01" db="EMBL/GenBank/DDBJ databases">
        <authorList>
            <person name="Mcilroy J.S."/>
            <person name="Karst M S."/>
            <person name="Albertsen M."/>
        </authorList>
    </citation>
    <scope>NUCLEOTIDE SEQUENCE</scope>
    <source>
        <strain evidence="9">Cfx-K</strain>
    </source>
</reference>
<dbReference type="InterPro" id="IPR028082">
    <property type="entry name" value="Peripla_BP_I"/>
</dbReference>
<dbReference type="AlphaFoldDB" id="A0A160T5V3"/>
<name>A0A160T5V3_9CHLR</name>
<accession>A0A160T5V3</accession>